<dbReference type="InterPro" id="IPR038516">
    <property type="entry name" value="AAR2_N_sf"/>
</dbReference>
<dbReference type="PANTHER" id="PTHR12689">
    <property type="entry name" value="A1 CISTRON SPLICING FACTOR AAR2-RELATED"/>
    <property type="match status" value="1"/>
</dbReference>
<accession>A0A328DMY6</accession>
<dbReference type="Gene3D" id="2.60.34.20">
    <property type="match status" value="1"/>
</dbReference>
<dbReference type="EMBL" id="NQVE01000122">
    <property type="protein sequence ID" value="RAL46620.1"/>
    <property type="molecule type" value="Genomic_DNA"/>
</dbReference>
<evidence type="ECO:0000256" key="1">
    <source>
        <dbReference type="ARBA" id="ARBA00006281"/>
    </source>
</evidence>
<proteinExistence type="inferred from homology"/>
<dbReference type="Gene3D" id="1.25.40.550">
    <property type="entry name" value="Aar2, C-terminal domain-like"/>
    <property type="match status" value="1"/>
</dbReference>
<dbReference type="AlphaFoldDB" id="A0A328DMY6"/>
<evidence type="ECO:0008006" key="6">
    <source>
        <dbReference type="Google" id="ProtNLM"/>
    </source>
</evidence>
<name>A0A328DMY6_9ASTE</name>
<dbReference type="CDD" id="cd13778">
    <property type="entry name" value="Aar2_C"/>
    <property type="match status" value="1"/>
</dbReference>
<protein>
    <recommendedName>
        <fullName evidence="6">Protein AAR2 homolog</fullName>
    </recommendedName>
</protein>
<dbReference type="CDD" id="cd13777">
    <property type="entry name" value="Aar2_N"/>
    <property type="match status" value="1"/>
</dbReference>
<comment type="caution">
    <text evidence="4">The sequence shown here is derived from an EMBL/GenBank/DDBJ whole genome shotgun (WGS) entry which is preliminary data.</text>
</comment>
<dbReference type="InterPro" id="IPR038514">
    <property type="entry name" value="AAR2_C_sf"/>
</dbReference>
<dbReference type="InterPro" id="IPR007946">
    <property type="entry name" value="AAR2"/>
</dbReference>
<dbReference type="PANTHER" id="PTHR12689:SF4">
    <property type="entry name" value="PROTEIN AAR2 HOMOLOG"/>
    <property type="match status" value="1"/>
</dbReference>
<evidence type="ECO:0000259" key="2">
    <source>
        <dbReference type="Pfam" id="PF05282"/>
    </source>
</evidence>
<evidence type="ECO:0000313" key="4">
    <source>
        <dbReference type="EMBL" id="RAL46620.1"/>
    </source>
</evidence>
<comment type="similarity">
    <text evidence="1">Belongs to the AAR2 family.</text>
</comment>
<dbReference type="InterPro" id="IPR033648">
    <property type="entry name" value="AAR2_C"/>
</dbReference>
<dbReference type="InterPro" id="IPR033647">
    <property type="entry name" value="Aar2_N"/>
</dbReference>
<evidence type="ECO:0000313" key="5">
    <source>
        <dbReference type="Proteomes" id="UP000249390"/>
    </source>
</evidence>
<dbReference type="FunFam" id="2.60.34.20:FF:000001">
    <property type="entry name" value="protein AAR2 homolog"/>
    <property type="match status" value="1"/>
</dbReference>
<feature type="domain" description="AAR2 N-terminal" evidence="3">
    <location>
        <begin position="13"/>
        <end position="144"/>
    </location>
</feature>
<dbReference type="FunFam" id="1.25.40.550:FF:000002">
    <property type="entry name" value="AAR2 protein family"/>
    <property type="match status" value="1"/>
</dbReference>
<sequence>MDPEVALELAKRGGTLLFLDVPQYTLIGIDTQMFSSGPNFKGIKMIPPGVHFVFYSSANREGNAFSPIIGFFIVLKPSEVVVRKWDKKEERFVKFSEEDEQRYAEAVRKFEFDTQLGPYMLNQYVDWSHLSNYITESVIEHIEPIGGEITVSSEPESISNIPKTPMEKALAGQLKSSKYAISVEKSERKGCYFTPIPRLIKHKGLSGHELTNMNLDKTQVLETILAKEYDRNEDSLLGELQFSFIAFLMGQSLEAYLQWKLITSLLLGCIEAPLNTRSRLFTKFVQVIYYQLKFGLQKEDKKTDVAEKGAIALMDESWLSDDSFLHILCKEFFSLLLEAPVIDGDLLSWTRRLKDLLEDSVGWDFEPNSAADEFNHGNDEYAPVVEVIEDDVGQNETEVASMGTS</sequence>
<dbReference type="Pfam" id="PF20981">
    <property type="entry name" value="AAR2_1st"/>
    <property type="match status" value="1"/>
</dbReference>
<dbReference type="GO" id="GO:0000244">
    <property type="term" value="P:spliceosomal tri-snRNP complex assembly"/>
    <property type="evidence" value="ECO:0007669"/>
    <property type="project" value="TreeGrafter"/>
</dbReference>
<dbReference type="Proteomes" id="UP000249390">
    <property type="component" value="Unassembled WGS sequence"/>
</dbReference>
<organism evidence="4 5">
    <name type="scientific">Cuscuta australis</name>
    <dbReference type="NCBI Taxonomy" id="267555"/>
    <lineage>
        <taxon>Eukaryota</taxon>
        <taxon>Viridiplantae</taxon>
        <taxon>Streptophyta</taxon>
        <taxon>Embryophyta</taxon>
        <taxon>Tracheophyta</taxon>
        <taxon>Spermatophyta</taxon>
        <taxon>Magnoliopsida</taxon>
        <taxon>eudicotyledons</taxon>
        <taxon>Gunneridae</taxon>
        <taxon>Pentapetalae</taxon>
        <taxon>asterids</taxon>
        <taxon>lamiids</taxon>
        <taxon>Solanales</taxon>
        <taxon>Convolvulaceae</taxon>
        <taxon>Cuscuteae</taxon>
        <taxon>Cuscuta</taxon>
        <taxon>Cuscuta subgen. Grammica</taxon>
        <taxon>Cuscuta sect. Cleistogrammica</taxon>
    </lineage>
</organism>
<keyword evidence="5" id="KW-1185">Reference proteome</keyword>
<gene>
    <name evidence="4" type="ORF">DM860_004899</name>
</gene>
<reference evidence="4 5" key="1">
    <citation type="submission" date="2018-06" db="EMBL/GenBank/DDBJ databases">
        <title>The Genome of Cuscuta australis (Dodder) Provides Insight into the Evolution of Plant Parasitism.</title>
        <authorList>
            <person name="Liu H."/>
        </authorList>
    </citation>
    <scope>NUCLEOTIDE SEQUENCE [LARGE SCALE GENOMIC DNA]</scope>
    <source>
        <strain evidence="5">cv. Yunnan</strain>
        <tissue evidence="4">Vines</tissue>
    </source>
</reference>
<dbReference type="Pfam" id="PF05282">
    <property type="entry name" value="AAR2"/>
    <property type="match status" value="1"/>
</dbReference>
<evidence type="ECO:0000259" key="3">
    <source>
        <dbReference type="Pfam" id="PF20981"/>
    </source>
</evidence>
<feature type="domain" description="AAR2 C-terminal" evidence="2">
    <location>
        <begin position="193"/>
        <end position="366"/>
    </location>
</feature>